<dbReference type="InterPro" id="IPR013087">
    <property type="entry name" value="Znf_C2H2_type"/>
</dbReference>
<dbReference type="SMART" id="SM00355">
    <property type="entry name" value="ZnF_C2H2"/>
    <property type="match status" value="3"/>
</dbReference>
<dbReference type="GO" id="GO:0005634">
    <property type="term" value="C:nucleus"/>
    <property type="evidence" value="ECO:0007669"/>
    <property type="project" value="TreeGrafter"/>
</dbReference>
<dbReference type="Proteomes" id="UP000613580">
    <property type="component" value="Unassembled WGS sequence"/>
</dbReference>
<protein>
    <recommendedName>
        <fullName evidence="7">C2H2-type domain-containing protein</fullName>
    </recommendedName>
</protein>
<dbReference type="EMBL" id="JACAZE010000005">
    <property type="protein sequence ID" value="KAF7317263.1"/>
    <property type="molecule type" value="Genomic_DNA"/>
</dbReference>
<evidence type="ECO:0000256" key="4">
    <source>
        <dbReference type="ARBA" id="ARBA00022833"/>
    </source>
</evidence>
<dbReference type="OrthoDB" id="654211at2759"/>
<evidence type="ECO:0000259" key="7">
    <source>
        <dbReference type="PROSITE" id="PS50157"/>
    </source>
</evidence>
<evidence type="ECO:0000256" key="1">
    <source>
        <dbReference type="ARBA" id="ARBA00022723"/>
    </source>
</evidence>
<feature type="domain" description="C2H2-type" evidence="7">
    <location>
        <begin position="514"/>
        <end position="544"/>
    </location>
</feature>
<sequence length="844" mass="92411">MDRLPTELLARIIELAASAAAVDCELCGRRDSLSEVLVKTELHVLAKLHLLELSRVCSRWHTIVLQTPRLWSQLVIDSVGPRTVGDLEAKKSLLSAVLSRGGNCPLDFEIDEFWLPASDSMTHSRSSECLGLLAAQSHRWRKASLMLESHSASELEGVAGRLPLLEELKLQNDEGAEIPDSVFADAPRLRVFWFTGEARVLPKIPWGQLTTFRFRTYDVPVDFTKIPIDKLPRSCRCNISTEIRAPLPGLPQRISAPVSVFGLSLSPSVSLATEPIRNAEAVGSILGCITLPNVTDLLLHPRGHPQNYPAWHADAFFALATRSGLGQRLRVLSIIVIISDVELVAALRELPALERLIIADLSGSPALVTDSLLAALTQHSTSAAPSTPNLVPNLRLFDFASRLEFSDESLSRFISFATRSRSAELRTQVFVMQAAARKLGDELVKMLKAHERVKLLRSTNSPWHVAYGLGGKPLPEHPLYFKCKDCAYSANRQTELERHSIQHMSDEERDKRMFHCTFAGCTHKTLQQSNLKSHIRAKHTNEKPFACEVSGCEYRSADQPGLVHHRASKHAELYPTVPKQGRKRRTTTAAVEAPLPENPNHLPMLWAPPVASTSQPYSPMPIPPGHRGDFRYSPYYYPPPAAAGTWSPDRYTPSPPSSSTSLYEPSPPNYEMPLPNTVTALSEIPPAIPAARPYSELGQPAAAGFYSLGGGFDAQSISVSPGSTMPQSFDSALQYFPSGYSDSYASASSLSASPTTTSSSGFDFPVSALRYQDQDQNPAFFGVDGPSSDWQLPQPDQTGSYMDSLLGGVPSDGTVAGGSHTPWTFESAHMAQPGMENIWDGSWP</sequence>
<evidence type="ECO:0000256" key="2">
    <source>
        <dbReference type="ARBA" id="ARBA00022737"/>
    </source>
</evidence>
<reference evidence="8" key="1">
    <citation type="submission" date="2020-05" db="EMBL/GenBank/DDBJ databases">
        <title>Mycena genomes resolve the evolution of fungal bioluminescence.</title>
        <authorList>
            <person name="Tsai I.J."/>
        </authorList>
    </citation>
    <scope>NUCLEOTIDE SEQUENCE</scope>
    <source>
        <strain evidence="8">110903Hualien_Pintung</strain>
    </source>
</reference>
<feature type="region of interest" description="Disordered" evidence="6">
    <location>
        <begin position="646"/>
        <end position="668"/>
    </location>
</feature>
<organism evidence="8 9">
    <name type="scientific">Mycena chlorophos</name>
    <name type="common">Agaric fungus</name>
    <name type="synonym">Agaricus chlorophos</name>
    <dbReference type="NCBI Taxonomy" id="658473"/>
    <lineage>
        <taxon>Eukaryota</taxon>
        <taxon>Fungi</taxon>
        <taxon>Dikarya</taxon>
        <taxon>Basidiomycota</taxon>
        <taxon>Agaricomycotina</taxon>
        <taxon>Agaricomycetes</taxon>
        <taxon>Agaricomycetidae</taxon>
        <taxon>Agaricales</taxon>
        <taxon>Marasmiineae</taxon>
        <taxon>Mycenaceae</taxon>
        <taxon>Mycena</taxon>
    </lineage>
</organism>
<proteinExistence type="predicted"/>
<dbReference type="PANTHER" id="PTHR24403:SF67">
    <property type="entry name" value="FI01116P-RELATED"/>
    <property type="match status" value="1"/>
</dbReference>
<feature type="compositionally biased region" description="Low complexity" evidence="6">
    <location>
        <begin position="647"/>
        <end position="664"/>
    </location>
</feature>
<keyword evidence="3 5" id="KW-0863">Zinc-finger</keyword>
<dbReference type="AlphaFoldDB" id="A0A8H6TEQ6"/>
<evidence type="ECO:0000313" key="9">
    <source>
        <dbReference type="Proteomes" id="UP000613580"/>
    </source>
</evidence>
<keyword evidence="9" id="KW-1185">Reference proteome</keyword>
<dbReference type="InterPro" id="IPR050688">
    <property type="entry name" value="Zinc_finger/UBP_domain"/>
</dbReference>
<evidence type="ECO:0000256" key="6">
    <source>
        <dbReference type="SAM" id="MobiDB-lite"/>
    </source>
</evidence>
<dbReference type="PROSITE" id="PS50157">
    <property type="entry name" value="ZINC_FINGER_C2H2_2"/>
    <property type="match status" value="2"/>
</dbReference>
<name>A0A8H6TEQ6_MYCCL</name>
<accession>A0A8H6TEQ6</accession>
<dbReference type="GO" id="GO:0045944">
    <property type="term" value="P:positive regulation of transcription by RNA polymerase II"/>
    <property type="evidence" value="ECO:0007669"/>
    <property type="project" value="TreeGrafter"/>
</dbReference>
<evidence type="ECO:0000256" key="5">
    <source>
        <dbReference type="PROSITE-ProRule" id="PRU00042"/>
    </source>
</evidence>
<dbReference type="InterPro" id="IPR036236">
    <property type="entry name" value="Znf_C2H2_sf"/>
</dbReference>
<feature type="domain" description="C2H2-type" evidence="7">
    <location>
        <begin position="481"/>
        <end position="508"/>
    </location>
</feature>
<gene>
    <name evidence="8" type="ORF">HMN09_00461400</name>
</gene>
<dbReference type="PANTHER" id="PTHR24403">
    <property type="entry name" value="ZINC FINGER PROTEIN"/>
    <property type="match status" value="1"/>
</dbReference>
<dbReference type="Gene3D" id="3.30.160.60">
    <property type="entry name" value="Classic Zinc Finger"/>
    <property type="match status" value="1"/>
</dbReference>
<dbReference type="SUPFAM" id="SSF57667">
    <property type="entry name" value="beta-beta-alpha zinc fingers"/>
    <property type="match status" value="1"/>
</dbReference>
<keyword evidence="4" id="KW-0862">Zinc</keyword>
<keyword evidence="1" id="KW-0479">Metal-binding</keyword>
<evidence type="ECO:0000256" key="3">
    <source>
        <dbReference type="ARBA" id="ARBA00022771"/>
    </source>
</evidence>
<evidence type="ECO:0000313" key="8">
    <source>
        <dbReference type="EMBL" id="KAF7317263.1"/>
    </source>
</evidence>
<keyword evidence="2" id="KW-0677">Repeat</keyword>
<comment type="caution">
    <text evidence="8">The sequence shown here is derived from an EMBL/GenBank/DDBJ whole genome shotgun (WGS) entry which is preliminary data.</text>
</comment>
<dbReference type="GO" id="GO:0008270">
    <property type="term" value="F:zinc ion binding"/>
    <property type="evidence" value="ECO:0007669"/>
    <property type="project" value="UniProtKB-KW"/>
</dbReference>